<dbReference type="PROSITE" id="PS00132">
    <property type="entry name" value="CARBOXYPEPT_ZN_1"/>
    <property type="match status" value="1"/>
</dbReference>
<dbReference type="Gene3D" id="3.40.630.10">
    <property type="entry name" value="Zn peptidases"/>
    <property type="match status" value="1"/>
</dbReference>
<evidence type="ECO:0000256" key="11">
    <source>
        <dbReference type="ARBA" id="ARBA00023316"/>
    </source>
</evidence>
<reference evidence="19" key="1">
    <citation type="submission" date="2021-12" db="EMBL/GenBank/DDBJ databases">
        <authorList>
            <person name="Zaccaron A."/>
            <person name="Stergiopoulos I."/>
        </authorList>
    </citation>
    <scope>NUCLEOTIDE SEQUENCE</scope>
    <source>
        <strain evidence="19">Race5_Kim</strain>
    </source>
</reference>
<dbReference type="GO" id="GO:0071555">
    <property type="term" value="P:cell wall organization"/>
    <property type="evidence" value="ECO:0007669"/>
    <property type="project" value="UniProtKB-KW"/>
</dbReference>
<dbReference type="InterPro" id="IPR000834">
    <property type="entry name" value="Peptidase_M14"/>
</dbReference>
<gene>
    <name evidence="19" type="ORF">CLAFUR5_05813</name>
</gene>
<dbReference type="PROSITE" id="PS52035">
    <property type="entry name" value="PEPTIDASE_M14"/>
    <property type="match status" value="1"/>
</dbReference>
<dbReference type="GO" id="GO:0008270">
    <property type="term" value="F:zinc ion binding"/>
    <property type="evidence" value="ECO:0007669"/>
    <property type="project" value="InterPro"/>
</dbReference>
<dbReference type="Proteomes" id="UP000756132">
    <property type="component" value="Chromosome 5"/>
</dbReference>
<dbReference type="OMA" id="WFYHQLH"/>
<dbReference type="GO" id="GO:0005773">
    <property type="term" value="C:vacuole"/>
    <property type="evidence" value="ECO:0007669"/>
    <property type="project" value="UniProtKB-SubCell"/>
</dbReference>
<comment type="cofactor">
    <cofactor evidence="1">
        <name>Zn(2+)</name>
        <dbReference type="ChEBI" id="CHEBI:29105"/>
    </cofactor>
</comment>
<keyword evidence="10" id="KW-1015">Disulfide bond</keyword>
<feature type="domain" description="Peptidase M14" evidence="18">
    <location>
        <begin position="200"/>
        <end position="521"/>
    </location>
</feature>
<feature type="chain" id="PRO_5040400375" description="Inactive metallocarboxypeptidase ECM14" evidence="17">
    <location>
        <begin position="22"/>
        <end position="584"/>
    </location>
</feature>
<keyword evidence="6" id="KW-0926">Vacuole</keyword>
<comment type="subcellular location">
    <subcellularLocation>
        <location evidence="3">Secreted</location>
    </subcellularLocation>
    <subcellularLocation>
        <location evidence="2">Vacuole</location>
    </subcellularLocation>
</comment>
<dbReference type="AlphaFoldDB" id="A0A9Q8LIG2"/>
<dbReference type="GO" id="GO:0006508">
    <property type="term" value="P:proteolysis"/>
    <property type="evidence" value="ECO:0007669"/>
    <property type="project" value="InterPro"/>
</dbReference>
<sequence>MKHVQTALLALPALLSTLVLAAPPAYEQHPLHLPHNPEPQSQWRDFVGHMLDAVWRPSSCHGSKDRAHSDRPRPPPHVFAGYGGDIVVRFNISTPEEAEYMAEAIDNQLLDVWEFSYEWVDVRMAKEEVPYLLGLLPKSLQNAHTPLLREQALAQAIADTYPRSAKQATTEAPYHLPTRRPFSPTLEPVSAAETNIFFADYQPFSVIDPWMRLLASLYTTHVRKISIGTTAEGRDIPALRVGVHPTNSEDPNPPKRKTILVAGGLHAREWISTTTVNYIAYSLVTGYGQVTSVTRLLEAFDFVFVPTLNPDGYIYTWETDRLWRKNRQETGLRFCKGMDLDKAFGYEWAATDNPCSEAYAGSSAFEAREAKAFGDWAKNETDNNNVDFVGFLDLHSYSQQILYPYAYSCDATPPGLENLEEVAFGIGKAIRTTHGHNYEVMPACEGNVAFNSKGTKQHLMPRIESSGGSALDFFYHTIGTRYAYQIKLRDRGTYGFLLPRDNIIPVGKEVLNAVLYLGGFLGDLYDSDSAEVEMEKPELKDAEEEREVEELREEAGEDDVDSWVTVKDLNPEDVNWDLKRRKRR</sequence>
<comment type="similarity">
    <text evidence="4 15">Belongs to the peptidase M14 family.</text>
</comment>
<name>A0A9Q8LIG2_PASFU</name>
<dbReference type="GeneID" id="71985691"/>
<dbReference type="PANTHER" id="PTHR11705:SF147">
    <property type="entry name" value="INACTIVE METALLOCARBOXYPEPTIDASE ECM14"/>
    <property type="match status" value="1"/>
</dbReference>
<evidence type="ECO:0000256" key="1">
    <source>
        <dbReference type="ARBA" id="ARBA00001947"/>
    </source>
</evidence>
<dbReference type="CDD" id="cd03860">
    <property type="entry name" value="M14_CP_A-B_like"/>
    <property type="match status" value="1"/>
</dbReference>
<dbReference type="PANTHER" id="PTHR11705">
    <property type="entry name" value="PROTEASE FAMILY M14 CARBOXYPEPTIDASE A,B"/>
    <property type="match status" value="1"/>
</dbReference>
<feature type="compositionally biased region" description="Acidic residues" evidence="16">
    <location>
        <begin position="541"/>
        <end position="559"/>
    </location>
</feature>
<comment type="function">
    <text evidence="12">Inactive carboxypeptidase that may play a role in cell wall organization and biogenesis.</text>
</comment>
<comment type="caution">
    <text evidence="15">Lacks conserved residue(s) required for the propagation of feature annotation.</text>
</comment>
<evidence type="ECO:0000256" key="16">
    <source>
        <dbReference type="SAM" id="MobiDB-lite"/>
    </source>
</evidence>
<accession>A0A9Q8LIG2</accession>
<reference evidence="19" key="2">
    <citation type="journal article" date="2022" name="Microb. Genom.">
        <title>A chromosome-scale genome assembly of the tomato pathogen Cladosporium fulvum reveals a compartmentalized genome architecture and the presence of a dispensable chromosome.</title>
        <authorList>
            <person name="Zaccaron A.Z."/>
            <person name="Chen L.H."/>
            <person name="Samaras A."/>
            <person name="Stergiopoulos I."/>
        </authorList>
    </citation>
    <scope>NUCLEOTIDE SEQUENCE</scope>
    <source>
        <strain evidence="19">Race5_Kim</strain>
    </source>
</reference>
<dbReference type="SUPFAM" id="SSF53187">
    <property type="entry name" value="Zn-dependent exopeptidases"/>
    <property type="match status" value="1"/>
</dbReference>
<evidence type="ECO:0000256" key="7">
    <source>
        <dbReference type="ARBA" id="ARBA00022723"/>
    </source>
</evidence>
<evidence type="ECO:0000256" key="17">
    <source>
        <dbReference type="SAM" id="SignalP"/>
    </source>
</evidence>
<evidence type="ECO:0000256" key="8">
    <source>
        <dbReference type="ARBA" id="ARBA00022729"/>
    </source>
</evidence>
<dbReference type="SMART" id="SM00631">
    <property type="entry name" value="Zn_pept"/>
    <property type="match status" value="1"/>
</dbReference>
<evidence type="ECO:0000256" key="4">
    <source>
        <dbReference type="ARBA" id="ARBA00005988"/>
    </source>
</evidence>
<dbReference type="Pfam" id="PF00246">
    <property type="entry name" value="Peptidase_M14"/>
    <property type="match status" value="1"/>
</dbReference>
<evidence type="ECO:0000259" key="18">
    <source>
        <dbReference type="PROSITE" id="PS52035"/>
    </source>
</evidence>
<dbReference type="EMBL" id="CP090167">
    <property type="protein sequence ID" value="UJO18012.1"/>
    <property type="molecule type" value="Genomic_DNA"/>
</dbReference>
<dbReference type="InterPro" id="IPR057246">
    <property type="entry name" value="CARBOXYPEPT_ZN_1"/>
</dbReference>
<evidence type="ECO:0000256" key="14">
    <source>
        <dbReference type="ARBA" id="ARBA00026213"/>
    </source>
</evidence>
<dbReference type="FunFam" id="3.40.630.10:FF:000060">
    <property type="entry name" value="Putative metallocarboxypeptidase ecm14"/>
    <property type="match status" value="1"/>
</dbReference>
<evidence type="ECO:0000256" key="10">
    <source>
        <dbReference type="ARBA" id="ARBA00023157"/>
    </source>
</evidence>
<keyword evidence="20" id="KW-1185">Reference proteome</keyword>
<feature type="signal peptide" evidence="17">
    <location>
        <begin position="1"/>
        <end position="21"/>
    </location>
</feature>
<evidence type="ECO:0000256" key="2">
    <source>
        <dbReference type="ARBA" id="ARBA00004116"/>
    </source>
</evidence>
<dbReference type="GO" id="GO:0005576">
    <property type="term" value="C:extracellular region"/>
    <property type="evidence" value="ECO:0007669"/>
    <property type="project" value="UniProtKB-SubCell"/>
</dbReference>
<evidence type="ECO:0000256" key="3">
    <source>
        <dbReference type="ARBA" id="ARBA00004613"/>
    </source>
</evidence>
<evidence type="ECO:0000256" key="15">
    <source>
        <dbReference type="PROSITE-ProRule" id="PRU01379"/>
    </source>
</evidence>
<dbReference type="RefSeq" id="XP_047762378.1">
    <property type="nucleotide sequence ID" value="XM_047904961.1"/>
</dbReference>
<evidence type="ECO:0000256" key="5">
    <source>
        <dbReference type="ARBA" id="ARBA00022525"/>
    </source>
</evidence>
<keyword evidence="5" id="KW-0964">Secreted</keyword>
<proteinExistence type="inferred from homology"/>
<keyword evidence="9" id="KW-0862">Zinc</keyword>
<dbReference type="PRINTS" id="PR00765">
    <property type="entry name" value="CRBOXYPTASEA"/>
</dbReference>
<evidence type="ECO:0000256" key="13">
    <source>
        <dbReference type="ARBA" id="ARBA00026187"/>
    </source>
</evidence>
<dbReference type="KEGG" id="ffu:CLAFUR5_05813"/>
<dbReference type="GO" id="GO:0004181">
    <property type="term" value="F:metallocarboxypeptidase activity"/>
    <property type="evidence" value="ECO:0007669"/>
    <property type="project" value="InterPro"/>
</dbReference>
<protein>
    <recommendedName>
        <fullName evidence="13">Inactive metallocarboxypeptidase ECM14</fullName>
    </recommendedName>
    <alternativeName>
        <fullName evidence="14">Inactive metallocarboxypeptidase ecm14</fullName>
    </alternativeName>
</protein>
<feature type="region of interest" description="Disordered" evidence="16">
    <location>
        <begin position="533"/>
        <end position="559"/>
    </location>
</feature>
<evidence type="ECO:0000256" key="9">
    <source>
        <dbReference type="ARBA" id="ARBA00022833"/>
    </source>
</evidence>
<evidence type="ECO:0000256" key="12">
    <source>
        <dbReference type="ARBA" id="ARBA00025210"/>
    </source>
</evidence>
<organism evidence="19 20">
    <name type="scientific">Passalora fulva</name>
    <name type="common">Tomato leaf mold</name>
    <name type="synonym">Cladosporium fulvum</name>
    <dbReference type="NCBI Taxonomy" id="5499"/>
    <lineage>
        <taxon>Eukaryota</taxon>
        <taxon>Fungi</taxon>
        <taxon>Dikarya</taxon>
        <taxon>Ascomycota</taxon>
        <taxon>Pezizomycotina</taxon>
        <taxon>Dothideomycetes</taxon>
        <taxon>Dothideomycetidae</taxon>
        <taxon>Mycosphaerellales</taxon>
        <taxon>Mycosphaerellaceae</taxon>
        <taxon>Fulvia</taxon>
    </lineage>
</organism>
<evidence type="ECO:0000313" key="20">
    <source>
        <dbReference type="Proteomes" id="UP000756132"/>
    </source>
</evidence>
<keyword evidence="8 17" id="KW-0732">Signal</keyword>
<keyword evidence="11" id="KW-0961">Cell wall biogenesis/degradation</keyword>
<evidence type="ECO:0000256" key="6">
    <source>
        <dbReference type="ARBA" id="ARBA00022554"/>
    </source>
</evidence>
<keyword evidence="7" id="KW-0479">Metal-binding</keyword>
<dbReference type="OrthoDB" id="3626597at2759"/>
<evidence type="ECO:0000313" key="19">
    <source>
        <dbReference type="EMBL" id="UJO18012.1"/>
    </source>
</evidence>